<name>A0A364Y7I8_9BACT</name>
<dbReference type="PANTHER" id="PTHR10264">
    <property type="entry name" value="BAND 7 PROTEIN-RELATED"/>
    <property type="match status" value="1"/>
</dbReference>
<dbReference type="InterPro" id="IPR001972">
    <property type="entry name" value="Stomatin_HflK_fam"/>
</dbReference>
<dbReference type="RefSeq" id="WP_112745125.1">
    <property type="nucleotide sequence ID" value="NZ_QMFY01000001.1"/>
</dbReference>
<feature type="domain" description="Band 7" evidence="3">
    <location>
        <begin position="132"/>
        <end position="291"/>
    </location>
</feature>
<proteinExistence type="inferred from homology"/>
<dbReference type="Proteomes" id="UP000251889">
    <property type="component" value="Unassembled WGS sequence"/>
</dbReference>
<dbReference type="EMBL" id="QMFY01000001">
    <property type="protein sequence ID" value="RAW02910.1"/>
    <property type="molecule type" value="Genomic_DNA"/>
</dbReference>
<dbReference type="Gene3D" id="3.30.479.30">
    <property type="entry name" value="Band 7 domain"/>
    <property type="match status" value="1"/>
</dbReference>
<dbReference type="PRINTS" id="PR00721">
    <property type="entry name" value="STOMATIN"/>
</dbReference>
<dbReference type="GO" id="GO:0005886">
    <property type="term" value="C:plasma membrane"/>
    <property type="evidence" value="ECO:0007669"/>
    <property type="project" value="InterPro"/>
</dbReference>
<comment type="similarity">
    <text evidence="2">Belongs to the band 7/mec-2 family.</text>
</comment>
<dbReference type="SMART" id="SM00244">
    <property type="entry name" value="PHB"/>
    <property type="match status" value="1"/>
</dbReference>
<evidence type="ECO:0000313" key="5">
    <source>
        <dbReference type="Proteomes" id="UP000251889"/>
    </source>
</evidence>
<dbReference type="PANTHER" id="PTHR10264:SF83">
    <property type="entry name" value="BLL5629 PROTEIN"/>
    <property type="match status" value="1"/>
</dbReference>
<gene>
    <name evidence="4" type="ORF">DQQ10_02035</name>
</gene>
<reference evidence="4 5" key="1">
    <citation type="submission" date="2018-06" db="EMBL/GenBank/DDBJ databases">
        <title>Chryseolinea flavus sp. nov., a member of the phylum Bacteroidetes isolated from soil.</title>
        <authorList>
            <person name="Li Y."/>
            <person name="Wang J."/>
        </authorList>
    </citation>
    <scope>NUCLEOTIDE SEQUENCE [LARGE SCALE GENOMIC DNA]</scope>
    <source>
        <strain evidence="4 5">SDU1-6</strain>
    </source>
</reference>
<dbReference type="CDD" id="cd13438">
    <property type="entry name" value="SPFH_eoslipins_u2"/>
    <property type="match status" value="1"/>
</dbReference>
<protein>
    <submittedName>
        <fullName evidence="4">Slipin family protein</fullName>
    </submittedName>
</protein>
<evidence type="ECO:0000256" key="1">
    <source>
        <dbReference type="ARBA" id="ARBA00004167"/>
    </source>
</evidence>
<keyword evidence="5" id="KW-1185">Reference proteome</keyword>
<dbReference type="Pfam" id="PF01145">
    <property type="entry name" value="Band_7"/>
    <property type="match status" value="1"/>
</dbReference>
<dbReference type="AlphaFoldDB" id="A0A364Y7I8"/>
<dbReference type="InterPro" id="IPR043202">
    <property type="entry name" value="Band-7_stomatin-like"/>
</dbReference>
<comment type="subcellular location">
    <subcellularLocation>
        <location evidence="1">Membrane</location>
        <topology evidence="1">Single-pass membrane protein</topology>
    </subcellularLocation>
</comment>
<comment type="caution">
    <text evidence="4">The sequence shown here is derived from an EMBL/GenBank/DDBJ whole genome shotgun (WGS) entry which is preliminary data.</text>
</comment>
<sequence>MKRIRITTGRVGLVFKNENYKRVLSEGAHWLMLNETVYQYDLTKPFQSPIDLNILLRDAALAELLIVVEVRDNEIVLQHENGNFKTVLTAGRYAFWKGVTKYDFVKADLTKVDINEAIDVATLPRKEFAPFVRVFTVESFQKGILMVDGKLIKVLDTGLYYFWNNAIVITVVKIDLRQLQLEISGQEMLTKDKAALRINFFAQYQVVDIEKALVDNKDYEKQLYILMQLALREIVGTHTLDDLLEKKDAIAGYVIETLKNKTNRLGVQIRDCGVRDIILPGEVKEIMNQVLVAQKKAEANVIMRREETASTRSLLNTAKLMEDNAMLFKLKEMEYVEKIADKINTISLSGGTQIVDQLKEIFIPRK</sequence>
<accession>A0A364Y7I8</accession>
<evidence type="ECO:0000256" key="2">
    <source>
        <dbReference type="ARBA" id="ARBA00008164"/>
    </source>
</evidence>
<dbReference type="InterPro" id="IPR001107">
    <property type="entry name" value="Band_7"/>
</dbReference>
<organism evidence="4 5">
    <name type="scientific">Pseudochryseolinea flava</name>
    <dbReference type="NCBI Taxonomy" id="2059302"/>
    <lineage>
        <taxon>Bacteria</taxon>
        <taxon>Pseudomonadati</taxon>
        <taxon>Bacteroidota</taxon>
        <taxon>Cytophagia</taxon>
        <taxon>Cytophagales</taxon>
        <taxon>Fulvivirgaceae</taxon>
        <taxon>Pseudochryseolinea</taxon>
    </lineage>
</organism>
<dbReference type="SUPFAM" id="SSF117892">
    <property type="entry name" value="Band 7/SPFH domain"/>
    <property type="match status" value="1"/>
</dbReference>
<dbReference type="OrthoDB" id="5501731at2"/>
<evidence type="ECO:0000313" key="4">
    <source>
        <dbReference type="EMBL" id="RAW02910.1"/>
    </source>
</evidence>
<evidence type="ECO:0000259" key="3">
    <source>
        <dbReference type="SMART" id="SM00244"/>
    </source>
</evidence>
<dbReference type="InterPro" id="IPR036013">
    <property type="entry name" value="Band_7/SPFH_dom_sf"/>
</dbReference>